<proteinExistence type="predicted"/>
<gene>
    <name evidence="3" type="ORF">MNBD_PLANCTO02-3179</name>
</gene>
<sequence length="288" mass="30348">MKKILIQFDTDTNPSSFDRVVAVDSGVDELFSYGGIHKENVEALVHGAIFTRGVKDLHSTAIFIGGSDVSAGELLFDAVNKTFFGPMRVSVMMDSNGCNTTAVAAVLCAKKHLDLSTTKALVLGGTGPVGQRSAELLARAGAEVRVASRSLSRAEDVCNRIAALTETSLLTPCTLNNEAEVNQVTEGVTLIIAAGAAGVQLLSAEQLSNIETLQVAIDLNAVPPAGLEGVSLTDKNENRSGVFCYGPIGVGNLKIKIHKEAINQLFSKNDLLLDTTTIYNLGSEIDSI</sequence>
<feature type="domain" description="Methylene-tetrahydromethanopterin dehydrogenase N-terminal" evidence="2">
    <location>
        <begin position="16"/>
        <end position="96"/>
    </location>
</feature>
<reference evidence="3" key="1">
    <citation type="submission" date="2018-06" db="EMBL/GenBank/DDBJ databases">
        <authorList>
            <person name="Zhirakovskaya E."/>
        </authorList>
    </citation>
    <scope>NUCLEOTIDE SEQUENCE</scope>
</reference>
<name>A0A3B1DE57_9ZZZZ</name>
<dbReference type="SUPFAM" id="SSF53223">
    <property type="entry name" value="Aminoacid dehydrogenase-like, N-terminal domain"/>
    <property type="match status" value="1"/>
</dbReference>
<evidence type="ECO:0000259" key="2">
    <source>
        <dbReference type="Pfam" id="PF09176"/>
    </source>
</evidence>
<dbReference type="Pfam" id="PF01370">
    <property type="entry name" value="Epimerase"/>
    <property type="match status" value="1"/>
</dbReference>
<keyword evidence="3" id="KW-0560">Oxidoreductase</keyword>
<dbReference type="EC" id="1.5.99.9" evidence="3"/>
<accession>A0A3B1DE57</accession>
<dbReference type="Pfam" id="PF09176">
    <property type="entry name" value="Mpt_N"/>
    <property type="match status" value="1"/>
</dbReference>
<organism evidence="3">
    <name type="scientific">hydrothermal vent metagenome</name>
    <dbReference type="NCBI Taxonomy" id="652676"/>
    <lineage>
        <taxon>unclassified sequences</taxon>
        <taxon>metagenomes</taxon>
        <taxon>ecological metagenomes</taxon>
    </lineage>
</organism>
<evidence type="ECO:0000313" key="3">
    <source>
        <dbReference type="EMBL" id="VAX39072.1"/>
    </source>
</evidence>
<dbReference type="GO" id="GO:0016491">
    <property type="term" value="F:oxidoreductase activity"/>
    <property type="evidence" value="ECO:0007669"/>
    <property type="project" value="UniProtKB-KW"/>
</dbReference>
<dbReference type="InterPro" id="IPR036291">
    <property type="entry name" value="NAD(P)-bd_dom_sf"/>
</dbReference>
<dbReference type="SUPFAM" id="SSF51735">
    <property type="entry name" value="NAD(P)-binding Rossmann-fold domains"/>
    <property type="match status" value="1"/>
</dbReference>
<dbReference type="AlphaFoldDB" id="A0A3B1DE57"/>
<dbReference type="InterPro" id="IPR015259">
    <property type="entry name" value="Methyl-teptahyd_DH_N"/>
</dbReference>
<dbReference type="InterPro" id="IPR037089">
    <property type="entry name" value="Methyl-teptahyd_DH_N_sf"/>
</dbReference>
<dbReference type="InterPro" id="IPR046346">
    <property type="entry name" value="Aminoacid_DH-like_N_sf"/>
</dbReference>
<dbReference type="Gene3D" id="3.40.50.720">
    <property type="entry name" value="NAD(P)-binding Rossmann-like Domain"/>
    <property type="match status" value="1"/>
</dbReference>
<evidence type="ECO:0000259" key="1">
    <source>
        <dbReference type="Pfam" id="PF01370"/>
    </source>
</evidence>
<dbReference type="InterPro" id="IPR001509">
    <property type="entry name" value="Epimerase_deHydtase"/>
</dbReference>
<dbReference type="EMBL" id="UOGL01000293">
    <property type="protein sequence ID" value="VAX39072.1"/>
    <property type="molecule type" value="Genomic_DNA"/>
</dbReference>
<feature type="domain" description="NAD-dependent epimerase/dehydratase" evidence="1">
    <location>
        <begin position="120"/>
        <end position="207"/>
    </location>
</feature>
<protein>
    <submittedName>
        <fullName evidence="3">Methylene tetrahydromethanopterin dehydrogenase</fullName>
        <ecNumber evidence="3">1.5.99.9</ecNumber>
    </submittedName>
</protein>
<dbReference type="Gene3D" id="3.40.50.10280">
    <property type="entry name" value="Methylene-tetrahydromethanopterin dehydrogenase, N-terminal domain"/>
    <property type="match status" value="1"/>
</dbReference>